<dbReference type="RefSeq" id="WP_378066731.1">
    <property type="nucleotide sequence ID" value="NZ_JBHSBL010000012.1"/>
</dbReference>
<gene>
    <name evidence="5" type="ORF">ACFO0C_12500</name>
</gene>
<comment type="caution">
    <text evidence="5">The sequence shown here is derived from an EMBL/GenBank/DDBJ whole genome shotgun (WGS) entry which is preliminary data.</text>
</comment>
<dbReference type="InterPro" id="IPR016032">
    <property type="entry name" value="Sig_transdc_resp-reg_C-effctor"/>
</dbReference>
<feature type="domain" description="Response regulatory" evidence="4">
    <location>
        <begin position="6"/>
        <end position="121"/>
    </location>
</feature>
<evidence type="ECO:0000259" key="3">
    <source>
        <dbReference type="PROSITE" id="PS50043"/>
    </source>
</evidence>
<dbReference type="SMART" id="SM00448">
    <property type="entry name" value="REC"/>
    <property type="match status" value="1"/>
</dbReference>
<dbReference type="Proteomes" id="UP001595867">
    <property type="component" value="Unassembled WGS sequence"/>
</dbReference>
<organism evidence="5 6">
    <name type="scientific">Actinoplanes subglobosus</name>
    <dbReference type="NCBI Taxonomy" id="1547892"/>
    <lineage>
        <taxon>Bacteria</taxon>
        <taxon>Bacillati</taxon>
        <taxon>Actinomycetota</taxon>
        <taxon>Actinomycetes</taxon>
        <taxon>Micromonosporales</taxon>
        <taxon>Micromonosporaceae</taxon>
        <taxon>Actinoplanes</taxon>
    </lineage>
</organism>
<keyword evidence="6" id="KW-1185">Reference proteome</keyword>
<feature type="domain" description="HTH luxR-type" evidence="3">
    <location>
        <begin position="141"/>
        <end position="206"/>
    </location>
</feature>
<dbReference type="InterPro" id="IPR001789">
    <property type="entry name" value="Sig_transdc_resp-reg_receiver"/>
</dbReference>
<evidence type="ECO:0000259" key="4">
    <source>
        <dbReference type="PROSITE" id="PS50110"/>
    </source>
</evidence>
<dbReference type="PROSITE" id="PS00622">
    <property type="entry name" value="HTH_LUXR_1"/>
    <property type="match status" value="1"/>
</dbReference>
<dbReference type="InterPro" id="IPR011006">
    <property type="entry name" value="CheY-like_superfamily"/>
</dbReference>
<dbReference type="PRINTS" id="PR00038">
    <property type="entry name" value="HTHLUXR"/>
</dbReference>
<evidence type="ECO:0000256" key="2">
    <source>
        <dbReference type="PROSITE-ProRule" id="PRU00169"/>
    </source>
</evidence>
<dbReference type="CDD" id="cd06170">
    <property type="entry name" value="LuxR_C_like"/>
    <property type="match status" value="1"/>
</dbReference>
<name>A0ABV8IS92_9ACTN</name>
<protein>
    <submittedName>
        <fullName evidence="5">LuxR C-terminal-related transcriptional regulator</fullName>
    </submittedName>
</protein>
<dbReference type="EMBL" id="JBHSBL010000012">
    <property type="protein sequence ID" value="MFC4065753.1"/>
    <property type="molecule type" value="Genomic_DNA"/>
</dbReference>
<dbReference type="InterPro" id="IPR000792">
    <property type="entry name" value="Tscrpt_reg_LuxR_C"/>
</dbReference>
<accession>A0ABV8IS92</accession>
<dbReference type="PROSITE" id="PS50110">
    <property type="entry name" value="RESPONSE_REGULATORY"/>
    <property type="match status" value="1"/>
</dbReference>
<dbReference type="Gene3D" id="3.40.50.2300">
    <property type="match status" value="1"/>
</dbReference>
<sequence>MRNGIRIVIVSGHASMVRALEQSIPEKTGGRAAVAVTGDGSDVAGVVREPVPDLILVDLLPPAGVAAVAAARAAAPKARILAMTGNGDPGDELEALRAGASGIVPRGEEVIPPLLAALEGWAVVPAPLLASLVDGPGRQVAISAAAQLDESDQKLLRLIATGSSTSEIAGVLHVSDRTVKRLTAALLRKLHVSSRTEAAAVAGSAGLV</sequence>
<dbReference type="PANTHER" id="PTHR43214">
    <property type="entry name" value="TWO-COMPONENT RESPONSE REGULATOR"/>
    <property type="match status" value="1"/>
</dbReference>
<dbReference type="SUPFAM" id="SSF46894">
    <property type="entry name" value="C-terminal effector domain of the bipartite response regulators"/>
    <property type="match status" value="1"/>
</dbReference>
<evidence type="ECO:0000256" key="1">
    <source>
        <dbReference type="ARBA" id="ARBA00023125"/>
    </source>
</evidence>
<reference evidence="6" key="1">
    <citation type="journal article" date="2019" name="Int. J. Syst. Evol. Microbiol.">
        <title>The Global Catalogue of Microorganisms (GCM) 10K type strain sequencing project: providing services to taxonomists for standard genome sequencing and annotation.</title>
        <authorList>
            <consortium name="The Broad Institute Genomics Platform"/>
            <consortium name="The Broad Institute Genome Sequencing Center for Infectious Disease"/>
            <person name="Wu L."/>
            <person name="Ma J."/>
        </authorList>
    </citation>
    <scope>NUCLEOTIDE SEQUENCE [LARGE SCALE GENOMIC DNA]</scope>
    <source>
        <strain evidence="6">TBRC 5832</strain>
    </source>
</reference>
<dbReference type="InterPro" id="IPR039420">
    <property type="entry name" value="WalR-like"/>
</dbReference>
<feature type="modified residue" description="4-aspartylphosphate" evidence="2">
    <location>
        <position position="58"/>
    </location>
</feature>
<dbReference type="Pfam" id="PF00196">
    <property type="entry name" value="GerE"/>
    <property type="match status" value="1"/>
</dbReference>
<dbReference type="Pfam" id="PF00072">
    <property type="entry name" value="Response_reg"/>
    <property type="match status" value="1"/>
</dbReference>
<proteinExistence type="predicted"/>
<keyword evidence="1" id="KW-0238">DNA-binding</keyword>
<keyword evidence="2" id="KW-0597">Phosphoprotein</keyword>
<evidence type="ECO:0000313" key="5">
    <source>
        <dbReference type="EMBL" id="MFC4065753.1"/>
    </source>
</evidence>
<dbReference type="SUPFAM" id="SSF52172">
    <property type="entry name" value="CheY-like"/>
    <property type="match status" value="1"/>
</dbReference>
<dbReference type="SMART" id="SM00421">
    <property type="entry name" value="HTH_LUXR"/>
    <property type="match status" value="1"/>
</dbReference>
<dbReference type="PROSITE" id="PS50043">
    <property type="entry name" value="HTH_LUXR_2"/>
    <property type="match status" value="1"/>
</dbReference>
<evidence type="ECO:0000313" key="6">
    <source>
        <dbReference type="Proteomes" id="UP001595867"/>
    </source>
</evidence>